<sequence>MVWTATTGARRNREARAVPSSSVIRPNLSSGWSRSGTRKLLVKVLWEGVGLKPGVLLRPRGFFVGFDSLQAMANGKLRATSAPKVLKAAFESDPPARPRCAYRIRKSLVRDPR</sequence>
<keyword evidence="2" id="KW-1185">Reference proteome</keyword>
<dbReference type="Proteomes" id="UP001327957">
    <property type="component" value="Unassembled WGS sequence"/>
</dbReference>
<accession>A0AAV9SZH6</accession>
<reference evidence="1 2" key="1">
    <citation type="submission" date="2023-04" db="EMBL/GenBank/DDBJ databases">
        <title>Colletotrichum tabacum stain YC1 causing leaf anthracnose on Nicotiana tabacum(L.) cv.</title>
        <authorList>
            <person name="Ji Z."/>
            <person name="Wang M."/>
            <person name="Zhang J."/>
            <person name="Wang N."/>
            <person name="Zhou Z."/>
        </authorList>
    </citation>
    <scope>NUCLEOTIDE SEQUENCE [LARGE SCALE GENOMIC DNA]</scope>
    <source>
        <strain evidence="1 2">YC1</strain>
    </source>
</reference>
<dbReference type="EMBL" id="JASAOK010000047">
    <property type="protein sequence ID" value="KAK6210408.1"/>
    <property type="molecule type" value="Genomic_DNA"/>
</dbReference>
<comment type="caution">
    <text evidence="1">The sequence shown here is derived from an EMBL/GenBank/DDBJ whole genome shotgun (WGS) entry which is preliminary data.</text>
</comment>
<gene>
    <name evidence="1" type="ORF">QIS74_11992</name>
</gene>
<proteinExistence type="predicted"/>
<evidence type="ECO:0000313" key="2">
    <source>
        <dbReference type="Proteomes" id="UP001327957"/>
    </source>
</evidence>
<evidence type="ECO:0000313" key="1">
    <source>
        <dbReference type="EMBL" id="KAK6210408.1"/>
    </source>
</evidence>
<dbReference type="AlphaFoldDB" id="A0AAV9SZH6"/>
<protein>
    <submittedName>
        <fullName evidence="1">Uncharacterized protein</fullName>
    </submittedName>
</protein>
<organism evidence="1 2">
    <name type="scientific">Colletotrichum tabaci</name>
    <dbReference type="NCBI Taxonomy" id="1209068"/>
    <lineage>
        <taxon>Eukaryota</taxon>
        <taxon>Fungi</taxon>
        <taxon>Dikarya</taxon>
        <taxon>Ascomycota</taxon>
        <taxon>Pezizomycotina</taxon>
        <taxon>Sordariomycetes</taxon>
        <taxon>Hypocreomycetidae</taxon>
        <taxon>Glomerellales</taxon>
        <taxon>Glomerellaceae</taxon>
        <taxon>Colletotrichum</taxon>
        <taxon>Colletotrichum destructivum species complex</taxon>
    </lineage>
</organism>
<name>A0AAV9SZH6_9PEZI</name>